<dbReference type="InterPro" id="IPR001173">
    <property type="entry name" value="Glyco_trans_2-like"/>
</dbReference>
<feature type="transmembrane region" description="Helical" evidence="4">
    <location>
        <begin position="244"/>
        <end position="262"/>
    </location>
</feature>
<dbReference type="InterPro" id="IPR006446">
    <property type="entry name" value="RhaTrfase"/>
</dbReference>
<keyword evidence="4" id="KW-0812">Transmembrane</keyword>
<name>A0A2U8FGY2_9PAST</name>
<evidence type="ECO:0000259" key="5">
    <source>
        <dbReference type="Pfam" id="PF00535"/>
    </source>
</evidence>
<keyword evidence="4" id="KW-0472">Membrane</keyword>
<dbReference type="CDD" id="cd02526">
    <property type="entry name" value="GT2_RfbF_like"/>
    <property type="match status" value="1"/>
</dbReference>
<dbReference type="NCBIfam" id="TIGR01556">
    <property type="entry name" value="rhamnosyltran"/>
    <property type="match status" value="1"/>
</dbReference>
<dbReference type="GO" id="GO:0016757">
    <property type="term" value="F:glycosyltransferase activity"/>
    <property type="evidence" value="ECO:0007669"/>
    <property type="project" value="UniProtKB-KW"/>
</dbReference>
<dbReference type="Gene3D" id="3.90.550.10">
    <property type="entry name" value="Spore Coat Polysaccharide Biosynthesis Protein SpsA, Chain A"/>
    <property type="match status" value="1"/>
</dbReference>
<keyword evidence="4" id="KW-1133">Transmembrane helix</keyword>
<protein>
    <submittedName>
        <fullName evidence="6">Rhamnosyltransferase</fullName>
    </submittedName>
</protein>
<dbReference type="PANTHER" id="PTHR43179">
    <property type="entry name" value="RHAMNOSYLTRANSFERASE WBBL"/>
    <property type="match status" value="1"/>
</dbReference>
<dbReference type="Proteomes" id="UP000244920">
    <property type="component" value="Chromosome"/>
</dbReference>
<evidence type="ECO:0000256" key="1">
    <source>
        <dbReference type="ARBA" id="ARBA00006739"/>
    </source>
</evidence>
<proteinExistence type="inferred from homology"/>
<dbReference type="RefSeq" id="WP_108922681.1">
    <property type="nucleotide sequence ID" value="NZ_CP029206.1"/>
</dbReference>
<dbReference type="KEGG" id="apor:DDU33_01340"/>
<keyword evidence="3 6" id="KW-0808">Transferase</keyword>
<dbReference type="EMBL" id="CP029206">
    <property type="protein sequence ID" value="AWI50228.1"/>
    <property type="molecule type" value="Genomic_DNA"/>
</dbReference>
<dbReference type="PANTHER" id="PTHR43179:SF12">
    <property type="entry name" value="GALACTOFURANOSYLTRANSFERASE GLFT2"/>
    <property type="match status" value="1"/>
</dbReference>
<comment type="similarity">
    <text evidence="1">Belongs to the glycosyltransferase 2 family.</text>
</comment>
<evidence type="ECO:0000256" key="3">
    <source>
        <dbReference type="ARBA" id="ARBA00022679"/>
    </source>
</evidence>
<dbReference type="InterPro" id="IPR029044">
    <property type="entry name" value="Nucleotide-diphossugar_trans"/>
</dbReference>
<keyword evidence="2" id="KW-0328">Glycosyltransferase</keyword>
<keyword evidence="7" id="KW-1185">Reference proteome</keyword>
<evidence type="ECO:0000256" key="2">
    <source>
        <dbReference type="ARBA" id="ARBA00022676"/>
    </source>
</evidence>
<dbReference type="AlphaFoldDB" id="A0A2U8FGY2"/>
<accession>A0A2U8FGY2</accession>
<organism evidence="6 7">
    <name type="scientific">Actinobacillus porcitonsillarum</name>
    <dbReference type="NCBI Taxonomy" id="189834"/>
    <lineage>
        <taxon>Bacteria</taxon>
        <taxon>Pseudomonadati</taxon>
        <taxon>Pseudomonadota</taxon>
        <taxon>Gammaproteobacteria</taxon>
        <taxon>Pasteurellales</taxon>
        <taxon>Pasteurellaceae</taxon>
        <taxon>Actinobacillus</taxon>
    </lineage>
</organism>
<gene>
    <name evidence="6" type="ORF">DDU33_01340</name>
</gene>
<evidence type="ECO:0000256" key="4">
    <source>
        <dbReference type="SAM" id="Phobius"/>
    </source>
</evidence>
<dbReference type="SUPFAM" id="SSF53448">
    <property type="entry name" value="Nucleotide-diphospho-sugar transferases"/>
    <property type="match status" value="1"/>
</dbReference>
<reference evidence="7" key="1">
    <citation type="submission" date="2018-05" db="EMBL/GenBank/DDBJ databases">
        <title>Complete genome sequence of Actinobacillus porcitonsillarum reference strain 9953L55 (CCUG 46996).</title>
        <authorList>
            <person name="Dona V."/>
            <person name="Perreten V."/>
        </authorList>
    </citation>
    <scope>NUCLEOTIDE SEQUENCE [LARGE SCALE GENOMIC DNA]</scope>
    <source>
        <strain evidence="7">9953L55</strain>
    </source>
</reference>
<evidence type="ECO:0000313" key="6">
    <source>
        <dbReference type="EMBL" id="AWI50228.1"/>
    </source>
</evidence>
<evidence type="ECO:0000313" key="7">
    <source>
        <dbReference type="Proteomes" id="UP000244920"/>
    </source>
</evidence>
<sequence>MNKHIFSVIVCYEPTENIFLLVESLIQQNVYPIIIDNSENKSLHFDRNGYLYRKLGKNVGIAEAQNIGIDLALSQGAKAIIFFDQDSVINKDLIKKLYQPILDNHTYISAPIYHNPNGNFFYQIIKCDQWGIRKKIIPSPEMPNFTTNIAISSGSMVKSEMFDIVGKMDSSLFIDHVDTEWFLRAGHKGYSTLIVTNAIMEHTIGDNFIDLKWIKIPVHSPLRRYYRVRNNFLLLRYKHFPKLLAFREIFFSFLHQLIILLFSKKKKEYVRYFIKAISDGIMNIKGKISE</sequence>
<feature type="domain" description="Glycosyltransferase 2-like" evidence="5">
    <location>
        <begin position="8"/>
        <end position="134"/>
    </location>
</feature>
<dbReference type="Pfam" id="PF00535">
    <property type="entry name" value="Glycos_transf_2"/>
    <property type="match status" value="1"/>
</dbReference>